<evidence type="ECO:0000313" key="5">
    <source>
        <dbReference type="EMBL" id="RVU44250.1"/>
    </source>
</evidence>
<keyword evidence="3" id="KW-0812">Transmembrane</keyword>
<dbReference type="PANTHER" id="PTHR45138">
    <property type="entry name" value="REGULATORY COMPONENTS OF SENSORY TRANSDUCTION SYSTEM"/>
    <property type="match status" value="1"/>
</dbReference>
<dbReference type="PANTHER" id="PTHR45138:SF9">
    <property type="entry name" value="DIGUANYLATE CYCLASE DGCM-RELATED"/>
    <property type="match status" value="1"/>
</dbReference>
<feature type="transmembrane region" description="Helical" evidence="3">
    <location>
        <begin position="145"/>
        <end position="167"/>
    </location>
</feature>
<evidence type="ECO:0000256" key="3">
    <source>
        <dbReference type="SAM" id="Phobius"/>
    </source>
</evidence>
<keyword evidence="3" id="KW-1133">Transmembrane helix</keyword>
<dbReference type="GO" id="GO:0052621">
    <property type="term" value="F:diguanylate cyclase activity"/>
    <property type="evidence" value="ECO:0007669"/>
    <property type="project" value="UniProtKB-EC"/>
</dbReference>
<dbReference type="PROSITE" id="PS50887">
    <property type="entry name" value="GGDEF"/>
    <property type="match status" value="1"/>
</dbReference>
<dbReference type="AlphaFoldDB" id="A0A437RBU5"/>
<dbReference type="EMBL" id="SACR01000005">
    <property type="protein sequence ID" value="RVU44250.1"/>
    <property type="molecule type" value="Genomic_DNA"/>
</dbReference>
<dbReference type="GO" id="GO:0005886">
    <property type="term" value="C:plasma membrane"/>
    <property type="evidence" value="ECO:0007669"/>
    <property type="project" value="TreeGrafter"/>
</dbReference>
<dbReference type="EC" id="2.7.7.65" evidence="1"/>
<evidence type="ECO:0000313" key="6">
    <source>
        <dbReference type="Proteomes" id="UP000285575"/>
    </source>
</evidence>
<comment type="catalytic activity">
    <reaction evidence="2">
        <text>2 GTP = 3',3'-c-di-GMP + 2 diphosphate</text>
        <dbReference type="Rhea" id="RHEA:24898"/>
        <dbReference type="ChEBI" id="CHEBI:33019"/>
        <dbReference type="ChEBI" id="CHEBI:37565"/>
        <dbReference type="ChEBI" id="CHEBI:58805"/>
        <dbReference type="EC" id="2.7.7.65"/>
    </reaction>
</comment>
<proteinExistence type="predicted"/>
<dbReference type="InterPro" id="IPR050469">
    <property type="entry name" value="Diguanylate_Cyclase"/>
</dbReference>
<keyword evidence="6" id="KW-1185">Reference proteome</keyword>
<dbReference type="Gene3D" id="3.30.70.270">
    <property type="match status" value="1"/>
</dbReference>
<dbReference type="Proteomes" id="UP000285575">
    <property type="component" value="Unassembled WGS sequence"/>
</dbReference>
<dbReference type="Pfam" id="PF00990">
    <property type="entry name" value="GGDEF"/>
    <property type="match status" value="1"/>
</dbReference>
<name>A0A437RBU5_9BURK</name>
<dbReference type="GO" id="GO:1902201">
    <property type="term" value="P:negative regulation of bacterial-type flagellum-dependent cell motility"/>
    <property type="evidence" value="ECO:0007669"/>
    <property type="project" value="TreeGrafter"/>
</dbReference>
<organism evidence="5 6">
    <name type="scientific">Rubrivivax rivuli</name>
    <dbReference type="NCBI Taxonomy" id="1862385"/>
    <lineage>
        <taxon>Bacteria</taxon>
        <taxon>Pseudomonadati</taxon>
        <taxon>Pseudomonadota</taxon>
        <taxon>Betaproteobacteria</taxon>
        <taxon>Burkholderiales</taxon>
        <taxon>Sphaerotilaceae</taxon>
        <taxon>Rubrivivax</taxon>
    </lineage>
</organism>
<dbReference type="FunFam" id="3.30.70.270:FF:000001">
    <property type="entry name" value="Diguanylate cyclase domain protein"/>
    <property type="match status" value="1"/>
</dbReference>
<keyword evidence="3" id="KW-0472">Membrane</keyword>
<accession>A0A437RBU5</accession>
<evidence type="ECO:0000256" key="2">
    <source>
        <dbReference type="ARBA" id="ARBA00034247"/>
    </source>
</evidence>
<dbReference type="SMART" id="SM00267">
    <property type="entry name" value="GGDEF"/>
    <property type="match status" value="1"/>
</dbReference>
<dbReference type="SUPFAM" id="SSF55073">
    <property type="entry name" value="Nucleotide cyclase"/>
    <property type="match status" value="1"/>
</dbReference>
<dbReference type="InterPro" id="IPR000160">
    <property type="entry name" value="GGDEF_dom"/>
</dbReference>
<evidence type="ECO:0000259" key="4">
    <source>
        <dbReference type="PROSITE" id="PS50887"/>
    </source>
</evidence>
<dbReference type="InterPro" id="IPR029787">
    <property type="entry name" value="Nucleotide_cyclase"/>
</dbReference>
<dbReference type="NCBIfam" id="TIGR00254">
    <property type="entry name" value="GGDEF"/>
    <property type="match status" value="1"/>
</dbReference>
<dbReference type="OrthoDB" id="9813903at2"/>
<sequence>MRPWRAWAQTFQIDHDVLAEQRGSLVARFCRLGGWAIVATGVVHLLQGNLAMGLLNAAVSLLLLRNAARLRAAQVPLVPFELLAMLLIAAILTSTYLQGMPGLLWSYPMLFLLFFALPHRKALLFCGLLVVPVCVMAQLTLGTGLALRVLFSLAFVLLMILMVLRLIGQLQQTLMQQAITDPLTGCYNRRHLQMQLDTLSLPAQAAAGPGPVLLAIDVDHFKRINDRHGHGRGDEVLQDLVRLIGTRQRLGDLLFRTGGEEFMLLLPRASEADALQVAEALRQRVAASGLLGAEPLTVSIGVSALAAVRDVEAWLRAADAALYEAKRRGRDQVVLAGAPAVDLAA</sequence>
<feature type="transmembrane region" description="Helical" evidence="3">
    <location>
        <begin position="35"/>
        <end position="63"/>
    </location>
</feature>
<dbReference type="RefSeq" id="WP_128229799.1">
    <property type="nucleotide sequence ID" value="NZ_SACR01000005.1"/>
</dbReference>
<dbReference type="GO" id="GO:0043709">
    <property type="term" value="P:cell adhesion involved in single-species biofilm formation"/>
    <property type="evidence" value="ECO:0007669"/>
    <property type="project" value="TreeGrafter"/>
</dbReference>
<evidence type="ECO:0000256" key="1">
    <source>
        <dbReference type="ARBA" id="ARBA00012528"/>
    </source>
</evidence>
<dbReference type="CDD" id="cd01949">
    <property type="entry name" value="GGDEF"/>
    <property type="match status" value="1"/>
</dbReference>
<comment type="caution">
    <text evidence="5">The sequence shown here is derived from an EMBL/GenBank/DDBJ whole genome shotgun (WGS) entry which is preliminary data.</text>
</comment>
<protein>
    <recommendedName>
        <fullName evidence="1">diguanylate cyclase</fullName>
        <ecNumber evidence="1">2.7.7.65</ecNumber>
    </recommendedName>
</protein>
<gene>
    <name evidence="5" type="ORF">EOE66_16285</name>
</gene>
<feature type="transmembrane region" description="Helical" evidence="3">
    <location>
        <begin position="75"/>
        <end position="93"/>
    </location>
</feature>
<reference evidence="5 6" key="1">
    <citation type="submission" date="2019-01" db="EMBL/GenBank/DDBJ databases">
        <authorList>
            <person name="Chen W.-M."/>
        </authorList>
    </citation>
    <scope>NUCLEOTIDE SEQUENCE [LARGE SCALE GENOMIC DNA]</scope>
    <source>
        <strain evidence="5 6">KYPY4</strain>
    </source>
</reference>
<feature type="domain" description="GGDEF" evidence="4">
    <location>
        <begin position="209"/>
        <end position="338"/>
    </location>
</feature>
<dbReference type="InterPro" id="IPR043128">
    <property type="entry name" value="Rev_trsase/Diguanyl_cyclase"/>
</dbReference>